<evidence type="ECO:0000256" key="3">
    <source>
        <dbReference type="ARBA" id="ARBA00022695"/>
    </source>
</evidence>
<feature type="binding site" evidence="8">
    <location>
        <position position="188"/>
    </location>
    <ligand>
        <name>ATP</name>
        <dbReference type="ChEBI" id="CHEBI:30616"/>
    </ligand>
</feature>
<dbReference type="PANTHER" id="PTHR32057:SF14">
    <property type="entry name" value="PROTEIN ADENYLYLTRANSFERASE SELO, MITOCHONDRIAL"/>
    <property type="match status" value="1"/>
</dbReference>
<feature type="binding site" evidence="8">
    <location>
        <position position="267"/>
    </location>
    <ligand>
        <name>Mg(2+)</name>
        <dbReference type="ChEBI" id="CHEBI:18420"/>
    </ligand>
</feature>
<evidence type="ECO:0000313" key="10">
    <source>
        <dbReference type="EMBL" id="SMD45445.1"/>
    </source>
</evidence>
<evidence type="ECO:0000313" key="11">
    <source>
        <dbReference type="Proteomes" id="UP000192333"/>
    </source>
</evidence>
<organism evidence="10 11">
    <name type="scientific">Aquiflexum balticum DSM 16537</name>
    <dbReference type="NCBI Taxonomy" id="758820"/>
    <lineage>
        <taxon>Bacteria</taxon>
        <taxon>Pseudomonadati</taxon>
        <taxon>Bacteroidota</taxon>
        <taxon>Cytophagia</taxon>
        <taxon>Cytophagales</taxon>
        <taxon>Cyclobacteriaceae</taxon>
        <taxon>Aquiflexum</taxon>
    </lineage>
</organism>
<comment type="catalytic activity">
    <reaction evidence="8">
        <text>L-threonyl-[protein] + ATP = 3-O-(5'-adenylyl)-L-threonyl-[protein] + diphosphate</text>
        <dbReference type="Rhea" id="RHEA:54292"/>
        <dbReference type="Rhea" id="RHEA-COMP:11060"/>
        <dbReference type="Rhea" id="RHEA-COMP:13847"/>
        <dbReference type="ChEBI" id="CHEBI:30013"/>
        <dbReference type="ChEBI" id="CHEBI:30616"/>
        <dbReference type="ChEBI" id="CHEBI:33019"/>
        <dbReference type="ChEBI" id="CHEBI:138113"/>
        <dbReference type="EC" id="2.7.7.108"/>
    </reaction>
</comment>
<comment type="catalytic activity">
    <reaction evidence="8">
        <text>L-seryl-[protein] + UTP = O-(5'-uridylyl)-L-seryl-[protein] + diphosphate</text>
        <dbReference type="Rhea" id="RHEA:64604"/>
        <dbReference type="Rhea" id="RHEA-COMP:9863"/>
        <dbReference type="Rhea" id="RHEA-COMP:16635"/>
        <dbReference type="ChEBI" id="CHEBI:29999"/>
        <dbReference type="ChEBI" id="CHEBI:33019"/>
        <dbReference type="ChEBI" id="CHEBI:46398"/>
        <dbReference type="ChEBI" id="CHEBI:156051"/>
    </reaction>
</comment>
<dbReference type="PANTHER" id="PTHR32057">
    <property type="entry name" value="PROTEIN ADENYLYLTRANSFERASE SELO, MITOCHONDRIAL"/>
    <property type="match status" value="1"/>
</dbReference>
<reference evidence="11" key="1">
    <citation type="submission" date="2017-04" db="EMBL/GenBank/DDBJ databases">
        <authorList>
            <person name="Varghese N."/>
            <person name="Submissions S."/>
        </authorList>
    </citation>
    <scope>NUCLEOTIDE SEQUENCE [LARGE SCALE GENOMIC DNA]</scope>
    <source>
        <strain evidence="11">DSM 16537</strain>
    </source>
</reference>
<feature type="binding site" evidence="8">
    <location>
        <position position="97"/>
    </location>
    <ligand>
        <name>ATP</name>
        <dbReference type="ChEBI" id="CHEBI:30616"/>
    </ligand>
</feature>
<dbReference type="GO" id="GO:0070733">
    <property type="term" value="F:AMPylase activity"/>
    <property type="evidence" value="ECO:0007669"/>
    <property type="project" value="UniProtKB-EC"/>
</dbReference>
<dbReference type="NCBIfam" id="NF000658">
    <property type="entry name" value="PRK00029.1"/>
    <property type="match status" value="1"/>
</dbReference>
<evidence type="ECO:0000256" key="7">
    <source>
        <dbReference type="ARBA" id="ARBA00022842"/>
    </source>
</evidence>
<feature type="binding site" evidence="8">
    <location>
        <position position="95"/>
    </location>
    <ligand>
        <name>ATP</name>
        <dbReference type="ChEBI" id="CHEBI:30616"/>
    </ligand>
</feature>
<feature type="binding site" evidence="8">
    <location>
        <position position="267"/>
    </location>
    <ligand>
        <name>ATP</name>
        <dbReference type="ChEBI" id="CHEBI:30616"/>
    </ligand>
</feature>
<comment type="catalytic activity">
    <reaction evidence="8">
        <text>L-tyrosyl-[protein] + ATP = O-(5'-adenylyl)-L-tyrosyl-[protein] + diphosphate</text>
        <dbReference type="Rhea" id="RHEA:54288"/>
        <dbReference type="Rhea" id="RHEA-COMP:10136"/>
        <dbReference type="Rhea" id="RHEA-COMP:13846"/>
        <dbReference type="ChEBI" id="CHEBI:30616"/>
        <dbReference type="ChEBI" id="CHEBI:33019"/>
        <dbReference type="ChEBI" id="CHEBI:46858"/>
        <dbReference type="ChEBI" id="CHEBI:83624"/>
        <dbReference type="EC" id="2.7.7.108"/>
    </reaction>
</comment>
<dbReference type="HAMAP" id="MF_00692">
    <property type="entry name" value="SelO"/>
    <property type="match status" value="1"/>
</dbReference>
<feature type="region of interest" description="Disordered" evidence="9">
    <location>
        <begin position="473"/>
        <end position="492"/>
    </location>
</feature>
<proteinExistence type="inferred from homology"/>
<gene>
    <name evidence="8" type="primary">ydiU</name>
    <name evidence="8" type="synonym">selO</name>
    <name evidence="10" type="ORF">SAMN00777080_4096</name>
</gene>
<evidence type="ECO:0000256" key="8">
    <source>
        <dbReference type="HAMAP-Rule" id="MF_00692"/>
    </source>
</evidence>
<dbReference type="GO" id="GO:0005524">
    <property type="term" value="F:ATP binding"/>
    <property type="evidence" value="ECO:0007669"/>
    <property type="project" value="UniProtKB-UniRule"/>
</dbReference>
<feature type="binding site" evidence="8">
    <location>
        <position position="118"/>
    </location>
    <ligand>
        <name>ATP</name>
        <dbReference type="ChEBI" id="CHEBI:30616"/>
    </ligand>
</feature>
<keyword evidence="6 8" id="KW-0067">ATP-binding</keyword>
<accession>A0A1W2H997</accession>
<feature type="binding site" evidence="8">
    <location>
        <position position="131"/>
    </location>
    <ligand>
        <name>ATP</name>
        <dbReference type="ChEBI" id="CHEBI:30616"/>
    </ligand>
</feature>
<dbReference type="RefSeq" id="WP_084122258.1">
    <property type="nucleotide sequence ID" value="NZ_LT838813.1"/>
</dbReference>
<comment type="catalytic activity">
    <reaction evidence="8">
        <text>L-histidyl-[protein] + UTP = N(tele)-(5'-uridylyl)-L-histidyl-[protein] + diphosphate</text>
        <dbReference type="Rhea" id="RHEA:83891"/>
        <dbReference type="Rhea" id="RHEA-COMP:9745"/>
        <dbReference type="Rhea" id="RHEA-COMP:20239"/>
        <dbReference type="ChEBI" id="CHEBI:29979"/>
        <dbReference type="ChEBI" id="CHEBI:33019"/>
        <dbReference type="ChEBI" id="CHEBI:46398"/>
        <dbReference type="ChEBI" id="CHEBI:233474"/>
    </reaction>
</comment>
<dbReference type="Pfam" id="PF02696">
    <property type="entry name" value="SelO"/>
    <property type="match status" value="1"/>
</dbReference>
<feature type="binding site" evidence="8">
    <location>
        <position position="130"/>
    </location>
    <ligand>
        <name>ATP</name>
        <dbReference type="ChEBI" id="CHEBI:30616"/>
    </ligand>
</feature>
<sequence length="492" mass="55238">MSSVNFINKTAGWNLQHTYGKLPSGFFTYQQPIPVKEPKTVIFNEDLSKALGLDFSDFPPQEIALLFSGNKTPEGSQPLAQAYAGHQFGNFTMLGDGRAILIGEQKSPNGNLVDIQLKGSGRTPYSRGGDGRATLKSMLREYLISESMHHLGIPTTRSLAVVESGETVYRERSQAGAILTRIAQSHIRVGTFEYARQFLPLEAQKQLTDYTIERHYPFLKEEENPALALLMAVMEKQAALVVDWMRVGFIHGVMNTDNMSIAGETIDYGPCAFMNTYNLKTVFSSIDVNGRYAYGNQPYITHWNLSVLAGALLPQIHTDQKQAIELAQEALNAFPGMYEEKWLQMMRGKLGLMEFEASDKPIIEDLLALMQQFAADYTNTFVALQTGDFSGEAFFETSAFQEWFLHWVKQVTRNGRTLEAVQKSMSSYNPSFIPRNHRVEEALDNASLKNDYQLFKDIHQLLKTPYTPDPAQLHYQSPPPNGDSGYQTFCGT</sequence>
<dbReference type="Proteomes" id="UP000192333">
    <property type="component" value="Chromosome I"/>
</dbReference>
<keyword evidence="4 8" id="KW-0479">Metal-binding</keyword>
<evidence type="ECO:0000256" key="5">
    <source>
        <dbReference type="ARBA" id="ARBA00022741"/>
    </source>
</evidence>
<evidence type="ECO:0000256" key="2">
    <source>
        <dbReference type="ARBA" id="ARBA00022679"/>
    </source>
</evidence>
<name>A0A1W2H997_9BACT</name>
<feature type="binding site" evidence="8">
    <location>
        <position position="98"/>
    </location>
    <ligand>
        <name>ATP</name>
        <dbReference type="ChEBI" id="CHEBI:30616"/>
    </ligand>
</feature>
<keyword evidence="5 8" id="KW-0547">Nucleotide-binding</keyword>
<evidence type="ECO:0000256" key="9">
    <source>
        <dbReference type="SAM" id="MobiDB-lite"/>
    </source>
</evidence>
<protein>
    <recommendedName>
        <fullName evidence="8">Protein nucleotidyltransferase YdiU</fullName>
        <ecNumber evidence="8">2.7.7.-</ecNumber>
    </recommendedName>
    <alternativeName>
        <fullName evidence="8">Protein adenylyltransferase YdiU</fullName>
        <ecNumber evidence="8">2.7.7.108</ecNumber>
    </alternativeName>
    <alternativeName>
        <fullName evidence="8">Protein uridylyltransferase YdiU</fullName>
        <ecNumber evidence="8">2.7.7.-</ecNumber>
    </alternativeName>
</protein>
<dbReference type="GO" id="GO:0030145">
    <property type="term" value="F:manganese ion binding"/>
    <property type="evidence" value="ECO:0007669"/>
    <property type="project" value="UniProtKB-UniRule"/>
</dbReference>
<dbReference type="GO" id="GO:0000287">
    <property type="term" value="F:magnesium ion binding"/>
    <property type="evidence" value="ECO:0007669"/>
    <property type="project" value="UniProtKB-UniRule"/>
</dbReference>
<keyword evidence="2 8" id="KW-0808">Transferase</keyword>
<evidence type="ECO:0000256" key="6">
    <source>
        <dbReference type="ARBA" id="ARBA00022840"/>
    </source>
</evidence>
<feature type="active site" description="Proton acceptor" evidence="8">
    <location>
        <position position="257"/>
    </location>
</feature>
<feature type="binding site" evidence="8">
    <location>
        <position position="258"/>
    </location>
    <ligand>
        <name>Mg(2+)</name>
        <dbReference type="ChEBI" id="CHEBI:18420"/>
    </ligand>
</feature>
<dbReference type="OrthoDB" id="9773505at2"/>
<evidence type="ECO:0000256" key="1">
    <source>
        <dbReference type="ARBA" id="ARBA00009747"/>
    </source>
</evidence>
<keyword evidence="11" id="KW-1185">Reference proteome</keyword>
<keyword evidence="3 8" id="KW-0548">Nucleotidyltransferase</keyword>
<comment type="cofactor">
    <cofactor evidence="8">
        <name>Mg(2+)</name>
        <dbReference type="ChEBI" id="CHEBI:18420"/>
    </cofactor>
    <cofactor evidence="8">
        <name>Mn(2+)</name>
        <dbReference type="ChEBI" id="CHEBI:29035"/>
    </cofactor>
</comment>
<comment type="catalytic activity">
    <reaction evidence="8">
        <text>L-tyrosyl-[protein] + UTP = O-(5'-uridylyl)-L-tyrosyl-[protein] + diphosphate</text>
        <dbReference type="Rhea" id="RHEA:83887"/>
        <dbReference type="Rhea" id="RHEA-COMP:10136"/>
        <dbReference type="Rhea" id="RHEA-COMP:20238"/>
        <dbReference type="ChEBI" id="CHEBI:33019"/>
        <dbReference type="ChEBI" id="CHEBI:46398"/>
        <dbReference type="ChEBI" id="CHEBI:46858"/>
        <dbReference type="ChEBI" id="CHEBI:90602"/>
    </reaction>
</comment>
<dbReference type="EMBL" id="LT838813">
    <property type="protein sequence ID" value="SMD45445.1"/>
    <property type="molecule type" value="Genomic_DNA"/>
</dbReference>
<dbReference type="AlphaFoldDB" id="A0A1W2H997"/>
<dbReference type="EC" id="2.7.7.-" evidence="8"/>
<keyword evidence="7 8" id="KW-0460">Magnesium</keyword>
<dbReference type="EC" id="2.7.7.108" evidence="8"/>
<keyword evidence="8" id="KW-0464">Manganese</keyword>
<comment type="catalytic activity">
    <reaction evidence="8">
        <text>L-seryl-[protein] + ATP = 3-O-(5'-adenylyl)-L-seryl-[protein] + diphosphate</text>
        <dbReference type="Rhea" id="RHEA:58120"/>
        <dbReference type="Rhea" id="RHEA-COMP:9863"/>
        <dbReference type="Rhea" id="RHEA-COMP:15073"/>
        <dbReference type="ChEBI" id="CHEBI:29999"/>
        <dbReference type="ChEBI" id="CHEBI:30616"/>
        <dbReference type="ChEBI" id="CHEBI:33019"/>
        <dbReference type="ChEBI" id="CHEBI:142516"/>
        <dbReference type="EC" id="2.7.7.108"/>
    </reaction>
</comment>
<dbReference type="InterPro" id="IPR003846">
    <property type="entry name" value="SelO"/>
</dbReference>
<evidence type="ECO:0000256" key="4">
    <source>
        <dbReference type="ARBA" id="ARBA00022723"/>
    </source>
</evidence>
<comment type="similarity">
    <text evidence="1 8">Belongs to the SELO family.</text>
</comment>
<comment type="function">
    <text evidence="8">Nucleotidyltransferase involved in the post-translational modification of proteins. It can catalyze the addition of adenosine monophosphate (AMP) or uridine monophosphate (UMP) to a protein, resulting in modifications known as AMPylation and UMPylation.</text>
</comment>
<feature type="binding site" evidence="8">
    <location>
        <position position="181"/>
    </location>
    <ligand>
        <name>ATP</name>
        <dbReference type="ChEBI" id="CHEBI:30616"/>
    </ligand>
</feature>